<reference evidence="2 3" key="1">
    <citation type="submission" date="2021-10" db="EMBL/GenBank/DDBJ databases">
        <title>Lutispora strain m25 sp. nov., a thermophilic, non-spore-forming bacterium isolated from a lab-scale methanogenic bioreactor digesting anaerobic sludge.</title>
        <authorList>
            <person name="El Houari A."/>
            <person name="Mcdonald J."/>
        </authorList>
    </citation>
    <scope>NUCLEOTIDE SEQUENCE [LARGE SCALE GENOMIC DNA]</scope>
    <source>
        <strain evidence="3">m25</strain>
    </source>
</reference>
<dbReference type="SUPFAM" id="SSF53335">
    <property type="entry name" value="S-adenosyl-L-methionine-dependent methyltransferases"/>
    <property type="match status" value="1"/>
</dbReference>
<dbReference type="InterPro" id="IPR029063">
    <property type="entry name" value="SAM-dependent_MTases_sf"/>
</dbReference>
<feature type="domain" description="Methyltransferase small" evidence="1">
    <location>
        <begin position="34"/>
        <end position="173"/>
    </location>
</feature>
<evidence type="ECO:0000259" key="1">
    <source>
        <dbReference type="Pfam" id="PF05175"/>
    </source>
</evidence>
<name>A0ABT1NMI9_9FIRM</name>
<evidence type="ECO:0000313" key="3">
    <source>
        <dbReference type="Proteomes" id="UP001651880"/>
    </source>
</evidence>
<gene>
    <name evidence="2" type="ORF">LJD61_20055</name>
</gene>
<dbReference type="Pfam" id="PF05175">
    <property type="entry name" value="MTS"/>
    <property type="match status" value="1"/>
</dbReference>
<evidence type="ECO:0000313" key="2">
    <source>
        <dbReference type="EMBL" id="MCQ1531814.1"/>
    </source>
</evidence>
<dbReference type="PROSITE" id="PS00092">
    <property type="entry name" value="N6_MTASE"/>
    <property type="match status" value="1"/>
</dbReference>
<dbReference type="RefSeq" id="WP_255229381.1">
    <property type="nucleotide sequence ID" value="NZ_JAJEKE010000032.1"/>
</dbReference>
<dbReference type="InterPro" id="IPR050210">
    <property type="entry name" value="tRNA_Adenine-N(6)_MTase"/>
</dbReference>
<sequence length="246" mass="27874">MENLIKPDETLDDLQNGYFLIQKKEGFRFGVDAVLLADFAALKKTDRVLEMGTGTGIIPILLHAKKNPRSITAIEIQEEMAEMAQRSAAYNRLEDRITILHMDLKDASGRLGKASFDAVVTNPPYMKLGSGIINPSQKQAIARFELSCSLEEVIHSAYEVLEPGGRFFMVHRTDRLVDIITAMRNKKIEPKRIRFVHSGIGKKPHLLLIEGMKGGRPELKFMDPLYIYDDKGEYTNEIHDIYGRIK</sequence>
<dbReference type="PANTHER" id="PTHR47739:SF1">
    <property type="entry name" value="TRNA1(VAL) (ADENINE(37)-N6)-METHYLTRANSFERASE"/>
    <property type="match status" value="1"/>
</dbReference>
<dbReference type="InterPro" id="IPR002052">
    <property type="entry name" value="DNA_methylase_N6_adenine_CS"/>
</dbReference>
<dbReference type="Gene3D" id="3.40.50.150">
    <property type="entry name" value="Vaccinia Virus protein VP39"/>
    <property type="match status" value="1"/>
</dbReference>
<comment type="caution">
    <text evidence="2">The sequence shown here is derived from an EMBL/GenBank/DDBJ whole genome shotgun (WGS) entry which is preliminary data.</text>
</comment>
<dbReference type="Proteomes" id="UP001651880">
    <property type="component" value="Unassembled WGS sequence"/>
</dbReference>
<keyword evidence="3" id="KW-1185">Reference proteome</keyword>
<organism evidence="2 3">
    <name type="scientific">Lutispora saccharofermentans</name>
    <dbReference type="NCBI Taxonomy" id="3024236"/>
    <lineage>
        <taxon>Bacteria</taxon>
        <taxon>Bacillati</taxon>
        <taxon>Bacillota</taxon>
        <taxon>Clostridia</taxon>
        <taxon>Lutisporales</taxon>
        <taxon>Lutisporaceae</taxon>
        <taxon>Lutispora</taxon>
    </lineage>
</organism>
<accession>A0ABT1NMI9</accession>
<dbReference type="CDD" id="cd02440">
    <property type="entry name" value="AdoMet_MTases"/>
    <property type="match status" value="1"/>
</dbReference>
<dbReference type="PANTHER" id="PTHR47739">
    <property type="entry name" value="TRNA1(VAL) (ADENINE(37)-N6)-METHYLTRANSFERASE"/>
    <property type="match status" value="1"/>
</dbReference>
<dbReference type="InterPro" id="IPR007848">
    <property type="entry name" value="Small_mtfrase_dom"/>
</dbReference>
<proteinExistence type="predicted"/>
<protein>
    <submittedName>
        <fullName evidence="2">tRNA1(Val) (Adenine(37)-N6)-methyltransferase</fullName>
    </submittedName>
</protein>
<dbReference type="EMBL" id="JAJEKE010000032">
    <property type="protein sequence ID" value="MCQ1531814.1"/>
    <property type="molecule type" value="Genomic_DNA"/>
</dbReference>